<organism evidence="8 9">
    <name type="scientific">Trichomonascus ciferrii</name>
    <dbReference type="NCBI Taxonomy" id="44093"/>
    <lineage>
        <taxon>Eukaryota</taxon>
        <taxon>Fungi</taxon>
        <taxon>Dikarya</taxon>
        <taxon>Ascomycota</taxon>
        <taxon>Saccharomycotina</taxon>
        <taxon>Dipodascomycetes</taxon>
        <taxon>Dipodascales</taxon>
        <taxon>Trichomonascaceae</taxon>
        <taxon>Trichomonascus</taxon>
        <taxon>Trichomonascus ciferrii complex</taxon>
    </lineage>
</organism>
<comment type="caution">
    <text evidence="8">The sequence shown here is derived from an EMBL/GenBank/DDBJ whole genome shotgun (WGS) entry which is preliminary data.</text>
</comment>
<evidence type="ECO:0000256" key="6">
    <source>
        <dbReference type="SAM" id="MobiDB-lite"/>
    </source>
</evidence>
<dbReference type="GO" id="GO:0005634">
    <property type="term" value="C:nucleus"/>
    <property type="evidence" value="ECO:0007669"/>
    <property type="project" value="UniProtKB-SubCell"/>
</dbReference>
<evidence type="ECO:0000256" key="3">
    <source>
        <dbReference type="ARBA" id="ARBA00023015"/>
    </source>
</evidence>
<dbReference type="GO" id="GO:0003677">
    <property type="term" value="F:DNA binding"/>
    <property type="evidence" value="ECO:0007669"/>
    <property type="project" value="InterPro"/>
</dbReference>
<dbReference type="VEuPathDB" id="FungiDB:TRICI_002137"/>
<dbReference type="PANTHER" id="PTHR47338">
    <property type="entry name" value="ZN(II)2CYS6 TRANSCRIPTION FACTOR (EUROFUNG)-RELATED"/>
    <property type="match status" value="1"/>
</dbReference>
<sequence length="447" mass="51336">MFAWTAMRRLSDLERGLNEHAELLQRILGNGIGNGRSEESQVVDTTLQGGGDGESPALPPESVLRELVYTYFDVVHPWVPVLHRRRFELGAFEEIETRSDATVLLLHAIVAVTIRFCKSSQLMGLSERRNVISRCRKYVLLKAMETRTLESAEALIILSFDQIGSGSPPEKWPIIDTLTKMVERLGLQFEPLDNTVHDYIREEEKRRIYWIVFSLDRLSSMLASWKPLLQETYRRLPCGGTFYKLEKVVRTRYFAINNMPFPDHNPDDEEIAAIGGLAYGIEATELLNLTIQCLNNHQDSPSVHNIQQKLLTWKQKLPSEWQVPRPRTAHRQTPTLDENLVLAHVTYNTCLILLDKQEEDQETSAKRITAIMHQYLSINYGLVHPQLAYCLFLVGSRLASTSKTRLEFYSYLQQLSDRWHLIDDHEDLAAKLSKALQNNLSQIYTST</sequence>
<dbReference type="Proteomes" id="UP000761534">
    <property type="component" value="Unassembled WGS sequence"/>
</dbReference>
<evidence type="ECO:0000256" key="4">
    <source>
        <dbReference type="ARBA" id="ARBA00023163"/>
    </source>
</evidence>
<feature type="domain" description="Xylanolytic transcriptional activator regulatory" evidence="7">
    <location>
        <begin position="70"/>
        <end position="236"/>
    </location>
</feature>
<gene>
    <name evidence="8" type="ORF">TRICI_002137</name>
</gene>
<dbReference type="CDD" id="cd12148">
    <property type="entry name" value="fungal_TF_MHR"/>
    <property type="match status" value="1"/>
</dbReference>
<evidence type="ECO:0000256" key="2">
    <source>
        <dbReference type="ARBA" id="ARBA00022723"/>
    </source>
</evidence>
<dbReference type="Pfam" id="PF04082">
    <property type="entry name" value="Fungal_trans"/>
    <property type="match status" value="1"/>
</dbReference>
<evidence type="ECO:0000313" key="8">
    <source>
        <dbReference type="EMBL" id="KAA8915694.1"/>
    </source>
</evidence>
<proteinExistence type="predicted"/>
<evidence type="ECO:0000256" key="1">
    <source>
        <dbReference type="ARBA" id="ARBA00004123"/>
    </source>
</evidence>
<comment type="subcellular location">
    <subcellularLocation>
        <location evidence="1">Nucleus</location>
    </subcellularLocation>
</comment>
<dbReference type="EMBL" id="SWFS01000149">
    <property type="protein sequence ID" value="KAA8915694.1"/>
    <property type="molecule type" value="Genomic_DNA"/>
</dbReference>
<keyword evidence="9" id="KW-1185">Reference proteome</keyword>
<dbReference type="OrthoDB" id="2264294at2759"/>
<dbReference type="PANTHER" id="PTHR47338:SF20">
    <property type="entry name" value="ZN(II)2CYS6 TRANSCRIPTION FACTOR (EUROFUNG)"/>
    <property type="match status" value="1"/>
</dbReference>
<keyword evidence="5" id="KW-0539">Nucleus</keyword>
<protein>
    <recommendedName>
        <fullName evidence="7">Xylanolytic transcriptional activator regulatory domain-containing protein</fullName>
    </recommendedName>
</protein>
<dbReference type="GO" id="GO:0006351">
    <property type="term" value="P:DNA-templated transcription"/>
    <property type="evidence" value="ECO:0007669"/>
    <property type="project" value="InterPro"/>
</dbReference>
<dbReference type="GO" id="GO:0008270">
    <property type="term" value="F:zinc ion binding"/>
    <property type="evidence" value="ECO:0007669"/>
    <property type="project" value="InterPro"/>
</dbReference>
<accession>A0A642V7A7</accession>
<dbReference type="AlphaFoldDB" id="A0A642V7A7"/>
<evidence type="ECO:0000313" key="9">
    <source>
        <dbReference type="Proteomes" id="UP000761534"/>
    </source>
</evidence>
<name>A0A642V7A7_9ASCO</name>
<dbReference type="GO" id="GO:0000981">
    <property type="term" value="F:DNA-binding transcription factor activity, RNA polymerase II-specific"/>
    <property type="evidence" value="ECO:0007669"/>
    <property type="project" value="InterPro"/>
</dbReference>
<evidence type="ECO:0000256" key="5">
    <source>
        <dbReference type="ARBA" id="ARBA00023242"/>
    </source>
</evidence>
<keyword evidence="3" id="KW-0805">Transcription regulation</keyword>
<feature type="region of interest" description="Disordered" evidence="6">
    <location>
        <begin position="35"/>
        <end position="57"/>
    </location>
</feature>
<reference evidence="8" key="1">
    <citation type="journal article" date="2019" name="G3 (Bethesda)">
        <title>Genome Assemblies of Two Rare Opportunistic Yeast Pathogens: Diutina rugosa (syn. Candida rugosa) and Trichomonascus ciferrii (syn. Candida ciferrii).</title>
        <authorList>
            <person name="Mixao V."/>
            <person name="Saus E."/>
            <person name="Hansen A.P."/>
            <person name="Lass-Florl C."/>
            <person name="Gabaldon T."/>
        </authorList>
    </citation>
    <scope>NUCLEOTIDE SEQUENCE</scope>
    <source>
        <strain evidence="8">CBS 4856</strain>
    </source>
</reference>
<dbReference type="InterPro" id="IPR050815">
    <property type="entry name" value="TF_fung"/>
</dbReference>
<keyword evidence="2" id="KW-0479">Metal-binding</keyword>
<evidence type="ECO:0000259" key="7">
    <source>
        <dbReference type="Pfam" id="PF04082"/>
    </source>
</evidence>
<dbReference type="InterPro" id="IPR007219">
    <property type="entry name" value="XnlR_reg_dom"/>
</dbReference>
<keyword evidence="4" id="KW-0804">Transcription</keyword>